<evidence type="ECO:0000313" key="2">
    <source>
        <dbReference type="Proteomes" id="UP001568894"/>
    </source>
</evidence>
<keyword evidence="2" id="KW-1185">Reference proteome</keyword>
<accession>A0ABV4K9Z5</accession>
<dbReference type="EMBL" id="JASMRN010000003">
    <property type="protein sequence ID" value="MEZ7514465.1"/>
    <property type="molecule type" value="Genomic_DNA"/>
</dbReference>
<comment type="caution">
    <text evidence="1">The sequence shown here is derived from an EMBL/GenBank/DDBJ whole genome shotgun (WGS) entry which is preliminary data.</text>
</comment>
<sequence length="103" mass="11665">MKIKMYHYATVSKALDDLHEKGFTYDFNINEQEIVKNPQKYEIEHVYRYEGNTDPGDEAIVYGIKCSTGRRGVFVTGFAANSISEAGQILINLSTKDGRKRAV</sequence>
<gene>
    <name evidence="1" type="ORF">QO192_04110</name>
</gene>
<evidence type="ECO:0000313" key="1">
    <source>
        <dbReference type="EMBL" id="MEZ7514465.1"/>
    </source>
</evidence>
<organism evidence="1 2">
    <name type="scientific">Flavobacterium frigidarium</name>
    <dbReference type="NCBI Taxonomy" id="99286"/>
    <lineage>
        <taxon>Bacteria</taxon>
        <taxon>Pseudomonadati</taxon>
        <taxon>Bacteroidota</taxon>
        <taxon>Flavobacteriia</taxon>
        <taxon>Flavobacteriales</taxon>
        <taxon>Flavobacteriaceae</taxon>
        <taxon>Flavobacterium</taxon>
    </lineage>
</organism>
<name>A0ABV4K9Z5_9FLAO</name>
<dbReference type="RefSeq" id="WP_026709205.1">
    <property type="nucleotide sequence ID" value="NZ_CAXBLC010000013.1"/>
</dbReference>
<proteinExistence type="predicted"/>
<protein>
    <recommendedName>
        <fullName evidence="3">Phosphoribosylpyrophosphate synthetase</fullName>
    </recommendedName>
</protein>
<evidence type="ECO:0008006" key="3">
    <source>
        <dbReference type="Google" id="ProtNLM"/>
    </source>
</evidence>
<dbReference type="Proteomes" id="UP001568894">
    <property type="component" value="Unassembled WGS sequence"/>
</dbReference>
<reference evidence="1 2" key="1">
    <citation type="submission" date="2023-05" db="EMBL/GenBank/DDBJ databases">
        <title>Adaptations of aquatic viruses from atmosphere-close ecosystems of the Central Arctic Ocean.</title>
        <authorList>
            <person name="Rahlff J."/>
            <person name="Holmfeldt K."/>
        </authorList>
    </citation>
    <scope>NUCLEOTIDE SEQUENCE [LARGE SCALE GENOMIC DNA]</scope>
    <source>
        <strain evidence="1 2">Arc14</strain>
    </source>
</reference>